<evidence type="ECO:0000256" key="9">
    <source>
        <dbReference type="SAM" id="SignalP"/>
    </source>
</evidence>
<dbReference type="PRINTS" id="PR00722">
    <property type="entry name" value="CHYMOTRYPSIN"/>
</dbReference>
<dbReference type="InterPro" id="IPR043504">
    <property type="entry name" value="Peptidase_S1_PA_chymotrypsin"/>
</dbReference>
<dbReference type="Proteomes" id="UP001652661">
    <property type="component" value="Chromosome 3R"/>
</dbReference>
<reference evidence="12" key="1">
    <citation type="submission" date="2025-08" db="UniProtKB">
        <authorList>
            <consortium name="RefSeq"/>
        </authorList>
    </citation>
    <scope>IDENTIFICATION</scope>
    <source>
        <strain evidence="12">14028-0561.14</strain>
        <tissue evidence="12">Whole fly</tissue>
    </source>
</reference>
<sequence length="288" mass="31769">MLRRGLPATLVLVILLTCCSQPSNAVRQVELSKEQVARIAQAGGVTYQNRVINGEDAALGEAKYQISLQGMYGGHMCGGAIISERWVLTAAHCVYGYNPPYLRVATGMVRWAQPDALYFVEDYWVHCNYNSPDYYNDIALIKLNDTIKFNEYTEAAKLPTEPLKNGTQLLLTGWGSTELWGDTPDILQKAYLTHVDYPTCQKLLNNDPFNGPCHACTLTSGGQGACHGDSGGPLTQNGVLYGLVNWGYPCATGAPDSHAYVYYYLDWIRRLTSETCSSNCDCYASNYP</sequence>
<keyword evidence="7" id="KW-1015">Disulfide bond</keyword>
<evidence type="ECO:0000256" key="4">
    <source>
        <dbReference type="ARBA" id="ARBA00022801"/>
    </source>
</evidence>
<dbReference type="InterPro" id="IPR001314">
    <property type="entry name" value="Peptidase_S1A"/>
</dbReference>
<keyword evidence="4 8" id="KW-0378">Hydrolase</keyword>
<keyword evidence="11" id="KW-1185">Reference proteome</keyword>
<keyword evidence="6" id="KW-0865">Zymogen</keyword>
<dbReference type="Gene3D" id="2.40.10.10">
    <property type="entry name" value="Trypsin-like serine proteases"/>
    <property type="match status" value="1"/>
</dbReference>
<evidence type="ECO:0000256" key="2">
    <source>
        <dbReference type="ARBA" id="ARBA00022525"/>
    </source>
</evidence>
<evidence type="ECO:0000256" key="7">
    <source>
        <dbReference type="ARBA" id="ARBA00023157"/>
    </source>
</evidence>
<evidence type="ECO:0000256" key="5">
    <source>
        <dbReference type="ARBA" id="ARBA00022825"/>
    </source>
</evidence>
<dbReference type="PROSITE" id="PS00135">
    <property type="entry name" value="TRYPSIN_SER"/>
    <property type="match status" value="1"/>
</dbReference>
<evidence type="ECO:0000256" key="1">
    <source>
        <dbReference type="ARBA" id="ARBA00004613"/>
    </source>
</evidence>
<keyword evidence="3 8" id="KW-0645">Protease</keyword>
<dbReference type="GO" id="GO:0004252">
    <property type="term" value="F:serine-type endopeptidase activity"/>
    <property type="evidence" value="ECO:0007669"/>
    <property type="project" value="InterPro"/>
</dbReference>
<keyword evidence="5 8" id="KW-0720">Serine protease</keyword>
<accession>A0A6P4J2J8</accession>
<dbReference type="GO" id="GO:0016485">
    <property type="term" value="P:protein processing"/>
    <property type="evidence" value="ECO:0007669"/>
    <property type="project" value="UniProtKB-ARBA"/>
</dbReference>
<dbReference type="SMART" id="SM00020">
    <property type="entry name" value="Tryp_SPc"/>
    <property type="match status" value="1"/>
</dbReference>
<dbReference type="InterPro" id="IPR018114">
    <property type="entry name" value="TRYPSIN_HIS"/>
</dbReference>
<keyword evidence="9" id="KW-0732">Signal</keyword>
<dbReference type="InterPro" id="IPR033116">
    <property type="entry name" value="TRYPSIN_SER"/>
</dbReference>
<organism evidence="11 12">
    <name type="scientific">Drosophila kikkawai</name>
    <name type="common">Fruit fly</name>
    <dbReference type="NCBI Taxonomy" id="30033"/>
    <lineage>
        <taxon>Eukaryota</taxon>
        <taxon>Metazoa</taxon>
        <taxon>Ecdysozoa</taxon>
        <taxon>Arthropoda</taxon>
        <taxon>Hexapoda</taxon>
        <taxon>Insecta</taxon>
        <taxon>Pterygota</taxon>
        <taxon>Neoptera</taxon>
        <taxon>Endopterygota</taxon>
        <taxon>Diptera</taxon>
        <taxon>Brachycera</taxon>
        <taxon>Muscomorpha</taxon>
        <taxon>Ephydroidea</taxon>
        <taxon>Drosophilidae</taxon>
        <taxon>Drosophila</taxon>
        <taxon>Sophophora</taxon>
    </lineage>
</organism>
<dbReference type="GO" id="GO:0005576">
    <property type="term" value="C:extracellular region"/>
    <property type="evidence" value="ECO:0007669"/>
    <property type="project" value="UniProtKB-SubCell"/>
</dbReference>
<dbReference type="PANTHER" id="PTHR24252:SF7">
    <property type="entry name" value="HYALIN"/>
    <property type="match status" value="1"/>
</dbReference>
<evidence type="ECO:0000313" key="12">
    <source>
        <dbReference type="RefSeq" id="XP_017035587.1"/>
    </source>
</evidence>
<dbReference type="PANTHER" id="PTHR24252">
    <property type="entry name" value="ACROSIN-RELATED"/>
    <property type="match status" value="1"/>
</dbReference>
<dbReference type="CDD" id="cd00190">
    <property type="entry name" value="Tryp_SPc"/>
    <property type="match status" value="1"/>
</dbReference>
<evidence type="ECO:0000256" key="8">
    <source>
        <dbReference type="RuleBase" id="RU363034"/>
    </source>
</evidence>
<dbReference type="PROSITE" id="PS50240">
    <property type="entry name" value="TRYPSIN_DOM"/>
    <property type="match status" value="1"/>
</dbReference>
<comment type="subcellular location">
    <subcellularLocation>
        <location evidence="1">Secreted</location>
    </subcellularLocation>
</comment>
<dbReference type="GeneID" id="108084077"/>
<gene>
    <name evidence="12" type="primary">LOC108084077</name>
</gene>
<dbReference type="PROSITE" id="PS00134">
    <property type="entry name" value="TRYPSIN_HIS"/>
    <property type="match status" value="1"/>
</dbReference>
<feature type="chain" id="PRO_5028204432" evidence="9">
    <location>
        <begin position="26"/>
        <end position="288"/>
    </location>
</feature>
<protein>
    <submittedName>
        <fullName evidence="12">Chymotrypsin-1</fullName>
    </submittedName>
</protein>
<keyword evidence="2" id="KW-0964">Secreted</keyword>
<dbReference type="InterPro" id="IPR001254">
    <property type="entry name" value="Trypsin_dom"/>
</dbReference>
<dbReference type="SUPFAM" id="SSF50494">
    <property type="entry name" value="Trypsin-like serine proteases"/>
    <property type="match status" value="1"/>
</dbReference>
<feature type="signal peptide" evidence="9">
    <location>
        <begin position="1"/>
        <end position="25"/>
    </location>
</feature>
<proteinExistence type="predicted"/>
<dbReference type="OrthoDB" id="8440449at2759"/>
<evidence type="ECO:0000256" key="3">
    <source>
        <dbReference type="ARBA" id="ARBA00022670"/>
    </source>
</evidence>
<dbReference type="InterPro" id="IPR009003">
    <property type="entry name" value="Peptidase_S1_PA"/>
</dbReference>
<name>A0A6P4J2J8_DROKI</name>
<evidence type="ECO:0000259" key="10">
    <source>
        <dbReference type="PROSITE" id="PS50240"/>
    </source>
</evidence>
<dbReference type="RefSeq" id="XP_017035587.1">
    <property type="nucleotide sequence ID" value="XM_017180098.3"/>
</dbReference>
<feature type="domain" description="Peptidase S1" evidence="10">
    <location>
        <begin position="51"/>
        <end position="273"/>
    </location>
</feature>
<evidence type="ECO:0000313" key="11">
    <source>
        <dbReference type="Proteomes" id="UP001652661"/>
    </source>
</evidence>
<dbReference type="FunFam" id="2.40.10.10:FF:000047">
    <property type="entry name" value="Trypsin eta"/>
    <property type="match status" value="1"/>
</dbReference>
<dbReference type="Pfam" id="PF00089">
    <property type="entry name" value="Trypsin"/>
    <property type="match status" value="1"/>
</dbReference>
<dbReference type="AlphaFoldDB" id="A0A6P4J2J8"/>
<evidence type="ECO:0000256" key="6">
    <source>
        <dbReference type="ARBA" id="ARBA00023145"/>
    </source>
</evidence>